<keyword evidence="9" id="KW-1185">Reference proteome</keyword>
<dbReference type="GO" id="GO:0016787">
    <property type="term" value="F:hydrolase activity"/>
    <property type="evidence" value="ECO:0007669"/>
    <property type="project" value="UniProtKB-KW"/>
</dbReference>
<accession>A0A6P9ADV7</accession>
<keyword evidence="3" id="KW-0378">Hydrolase</keyword>
<evidence type="ECO:0000259" key="8">
    <source>
        <dbReference type="Pfam" id="PF04083"/>
    </source>
</evidence>
<keyword evidence="2" id="KW-0732">Signal</keyword>
<evidence type="ECO:0000256" key="1">
    <source>
        <dbReference type="ARBA" id="ARBA00010701"/>
    </source>
</evidence>
<dbReference type="OrthoDB" id="6502774at2759"/>
<keyword evidence="5" id="KW-0443">Lipid metabolism</keyword>
<comment type="similarity">
    <text evidence="1">Belongs to the AB hydrolase superfamily. Lipase family.</text>
</comment>
<sequence length="555" mass="61113">MFDILTNVTSLSLTNRQLTGHREHLRRGRVELRTRGASGEGEFSSGSDSEACGHCRRGGFGALSGEASPCCIITKFDAMPSPVALLLLLLLAAPSPSADAFLFSGDVHDNLNATVAHVFRVVRRCIGAFGPDDHLHPGHGPGHAEPPATPLNPPYREPPPSSVELCASRGFQCERHEVRTADGYTLALVHVLGRAGAARVAGQTPVLVQHGMLMSSDAYLLRKDDDNLPLILSGAGFDVWVGNYRGNAVSPHEHVTLSPDSYQFWNFSWHEMGLHDLPALVDYVLERSGQDDLHYIGHSMGSTGMMVLLSSRPEYNRKIRLATFLAPVAYVSRLRSRLFTQLASVAGRIKDFLVSHRIWNVLPRSAAIHRLADTLCLFPGADKLVCNPLLFEIAGHSPEHVLPNYASLIGAYLPAGTTIRIMEHYYEVARTGKFRPLGYGMGDPNPGAEYNIAAITAPVALYYSANDYFVYPPDVEQLANDLPNVFHKYLVPDSTFNHFDFILGVDARQLLFKEVLGVMLQREAALNSLHSQTHSFNPNDLLVHYLLSQKKSLYF</sequence>
<organism evidence="10">
    <name type="scientific">Thrips palmi</name>
    <name type="common">Melon thrips</name>
    <dbReference type="NCBI Taxonomy" id="161013"/>
    <lineage>
        <taxon>Eukaryota</taxon>
        <taxon>Metazoa</taxon>
        <taxon>Ecdysozoa</taxon>
        <taxon>Arthropoda</taxon>
        <taxon>Hexapoda</taxon>
        <taxon>Insecta</taxon>
        <taxon>Pterygota</taxon>
        <taxon>Neoptera</taxon>
        <taxon>Paraneoptera</taxon>
        <taxon>Thysanoptera</taxon>
        <taxon>Terebrantia</taxon>
        <taxon>Thripoidea</taxon>
        <taxon>Thripidae</taxon>
        <taxon>Thrips</taxon>
    </lineage>
</organism>
<feature type="compositionally biased region" description="Pro residues" evidence="7">
    <location>
        <begin position="147"/>
        <end position="159"/>
    </location>
</feature>
<evidence type="ECO:0000313" key="10">
    <source>
        <dbReference type="RefSeq" id="XP_034256403.1"/>
    </source>
</evidence>
<dbReference type="InterPro" id="IPR006693">
    <property type="entry name" value="AB_hydrolase_lipase"/>
</dbReference>
<evidence type="ECO:0000256" key="7">
    <source>
        <dbReference type="SAM" id="MobiDB-lite"/>
    </source>
</evidence>
<evidence type="ECO:0000256" key="2">
    <source>
        <dbReference type="ARBA" id="ARBA00022729"/>
    </source>
</evidence>
<feature type="region of interest" description="Disordered" evidence="7">
    <location>
        <begin position="136"/>
        <end position="159"/>
    </location>
</feature>
<dbReference type="FunFam" id="3.40.50.1820:FF:000057">
    <property type="entry name" value="Lipase"/>
    <property type="match status" value="1"/>
</dbReference>
<proteinExistence type="inferred from homology"/>
<evidence type="ECO:0000256" key="5">
    <source>
        <dbReference type="ARBA" id="ARBA00023098"/>
    </source>
</evidence>
<protein>
    <submittedName>
        <fullName evidence="10">Lipase 3-like isoform X1</fullName>
    </submittedName>
</protein>
<dbReference type="RefSeq" id="XP_034256403.1">
    <property type="nucleotide sequence ID" value="XM_034400512.1"/>
</dbReference>
<keyword evidence="4" id="KW-0442">Lipid degradation</keyword>
<dbReference type="Pfam" id="PF04083">
    <property type="entry name" value="Abhydro_lipase"/>
    <property type="match status" value="1"/>
</dbReference>
<dbReference type="SUPFAM" id="SSF53474">
    <property type="entry name" value="alpha/beta-Hydrolases"/>
    <property type="match status" value="1"/>
</dbReference>
<evidence type="ECO:0000256" key="3">
    <source>
        <dbReference type="ARBA" id="ARBA00022801"/>
    </source>
</evidence>
<feature type="domain" description="Partial AB-hydrolase lipase" evidence="8">
    <location>
        <begin position="164"/>
        <end position="221"/>
    </location>
</feature>
<dbReference type="GO" id="GO:0016042">
    <property type="term" value="P:lipid catabolic process"/>
    <property type="evidence" value="ECO:0007669"/>
    <property type="project" value="UniProtKB-KW"/>
</dbReference>
<evidence type="ECO:0000256" key="6">
    <source>
        <dbReference type="ARBA" id="ARBA00023180"/>
    </source>
</evidence>
<dbReference type="InParanoid" id="A0A6P9ADV7"/>
<dbReference type="InterPro" id="IPR029058">
    <property type="entry name" value="AB_hydrolase_fold"/>
</dbReference>
<dbReference type="AlphaFoldDB" id="A0A6P9ADV7"/>
<evidence type="ECO:0000313" key="9">
    <source>
        <dbReference type="Proteomes" id="UP000515158"/>
    </source>
</evidence>
<dbReference type="KEGG" id="tpal:117654232"/>
<dbReference type="PANTHER" id="PTHR11005">
    <property type="entry name" value="LYSOSOMAL ACID LIPASE-RELATED"/>
    <property type="match status" value="1"/>
</dbReference>
<gene>
    <name evidence="10" type="primary">LOC117654232</name>
</gene>
<dbReference type="GeneID" id="117654232"/>
<name>A0A6P9ADV7_THRPL</name>
<dbReference type="Gene3D" id="3.40.50.1820">
    <property type="entry name" value="alpha/beta hydrolase"/>
    <property type="match status" value="1"/>
</dbReference>
<keyword evidence="6" id="KW-0325">Glycoprotein</keyword>
<evidence type="ECO:0000256" key="4">
    <source>
        <dbReference type="ARBA" id="ARBA00022963"/>
    </source>
</evidence>
<dbReference type="Proteomes" id="UP000515158">
    <property type="component" value="Unplaced"/>
</dbReference>
<reference evidence="10" key="1">
    <citation type="submission" date="2025-08" db="UniProtKB">
        <authorList>
            <consortium name="RefSeq"/>
        </authorList>
    </citation>
    <scope>IDENTIFICATION</scope>
    <source>
        <tissue evidence="10">Total insect</tissue>
    </source>
</reference>